<gene>
    <name evidence="3" type="ORF">G1H11_20775</name>
</gene>
<dbReference type="Proteomes" id="UP000469185">
    <property type="component" value="Unassembled WGS sequence"/>
</dbReference>
<feature type="chain" id="PRO_5026753434" evidence="1">
    <location>
        <begin position="42"/>
        <end position="206"/>
    </location>
</feature>
<dbReference type="AlphaFoldDB" id="A0A6N9YS25"/>
<keyword evidence="1" id="KW-0732">Signal</keyword>
<organism evidence="3 4">
    <name type="scientific">Phytoactinopolyspora alkaliphila</name>
    <dbReference type="NCBI Taxonomy" id="1783498"/>
    <lineage>
        <taxon>Bacteria</taxon>
        <taxon>Bacillati</taxon>
        <taxon>Actinomycetota</taxon>
        <taxon>Actinomycetes</taxon>
        <taxon>Jiangellales</taxon>
        <taxon>Jiangellaceae</taxon>
        <taxon>Phytoactinopolyspora</taxon>
    </lineage>
</organism>
<feature type="signal peptide" evidence="1">
    <location>
        <begin position="1"/>
        <end position="41"/>
    </location>
</feature>
<comment type="caution">
    <text evidence="3">The sequence shown here is derived from an EMBL/GenBank/DDBJ whole genome shotgun (WGS) entry which is preliminary data.</text>
</comment>
<evidence type="ECO:0000259" key="2">
    <source>
        <dbReference type="Pfam" id="PF14016"/>
    </source>
</evidence>
<dbReference type="RefSeq" id="WP_163820515.1">
    <property type="nucleotide sequence ID" value="NZ_JAAGOB010000013.1"/>
</dbReference>
<evidence type="ECO:0000256" key="1">
    <source>
        <dbReference type="SAM" id="SignalP"/>
    </source>
</evidence>
<reference evidence="3 4" key="1">
    <citation type="submission" date="2020-02" db="EMBL/GenBank/DDBJ databases">
        <authorList>
            <person name="Li X.-J."/>
            <person name="Feng X.-M."/>
        </authorList>
    </citation>
    <scope>NUCLEOTIDE SEQUENCE [LARGE SCALE GENOMIC DNA]</scope>
    <source>
        <strain evidence="3 4">CGMCC 4.7225</strain>
    </source>
</reference>
<sequence>MTTTTNRPLTRKSTRLFAVFTTTALTCLLSACGMAPWGAFAPGPDVEYSPESLLEPPPIPETPAPVSDCPESGLMLSAGVADAASGLRVQDIQAVNCGSEPLELEGYPEITVLDAGWQVLDITVNHGTTSIESPEPAPVTLAPGETARVTLVWRNTVTTTESSEILEGAVVEIASAVGEPAQMVMLEYPIDLGNTGQLDVTAWSLF</sequence>
<accession>A0A6N9YS25</accession>
<feature type="domain" description="DUF4232" evidence="2">
    <location>
        <begin position="69"/>
        <end position="203"/>
    </location>
</feature>
<keyword evidence="4" id="KW-1185">Reference proteome</keyword>
<dbReference type="Pfam" id="PF14016">
    <property type="entry name" value="DUF4232"/>
    <property type="match status" value="1"/>
</dbReference>
<evidence type="ECO:0000313" key="3">
    <source>
        <dbReference type="EMBL" id="NED97737.1"/>
    </source>
</evidence>
<dbReference type="InterPro" id="IPR025326">
    <property type="entry name" value="DUF4232"/>
</dbReference>
<dbReference type="PROSITE" id="PS51257">
    <property type="entry name" value="PROKAR_LIPOPROTEIN"/>
    <property type="match status" value="1"/>
</dbReference>
<evidence type="ECO:0000313" key="4">
    <source>
        <dbReference type="Proteomes" id="UP000469185"/>
    </source>
</evidence>
<dbReference type="EMBL" id="JAAGOB010000013">
    <property type="protein sequence ID" value="NED97737.1"/>
    <property type="molecule type" value="Genomic_DNA"/>
</dbReference>
<proteinExistence type="predicted"/>
<name>A0A6N9YS25_9ACTN</name>
<protein>
    <submittedName>
        <fullName evidence="3">DUF4232 domain-containing protein</fullName>
    </submittedName>
</protein>